<proteinExistence type="predicted"/>
<dbReference type="AlphaFoldDB" id="A0A3A4NMX5"/>
<organism evidence="3 4">
    <name type="scientific">Abyssobacteria bacterium (strain SURF_5)</name>
    <dbReference type="NCBI Taxonomy" id="2093360"/>
    <lineage>
        <taxon>Bacteria</taxon>
        <taxon>Pseudomonadati</taxon>
        <taxon>Candidatus Hydrogenedentota</taxon>
        <taxon>Candidatus Abyssobacteria</taxon>
    </lineage>
</organism>
<keyword evidence="3" id="KW-0378">Hydrolase</keyword>
<keyword evidence="1" id="KW-0456">Lyase</keyword>
<evidence type="ECO:0000259" key="2">
    <source>
        <dbReference type="Pfam" id="PF04909"/>
    </source>
</evidence>
<dbReference type="Pfam" id="PF04909">
    <property type="entry name" value="Amidohydro_2"/>
    <property type="match status" value="1"/>
</dbReference>
<dbReference type="InterPro" id="IPR032465">
    <property type="entry name" value="ACMSD"/>
</dbReference>
<dbReference type="Proteomes" id="UP000265882">
    <property type="component" value="Unassembled WGS sequence"/>
</dbReference>
<evidence type="ECO:0000313" key="4">
    <source>
        <dbReference type="Proteomes" id="UP000265882"/>
    </source>
</evidence>
<reference evidence="3 4" key="1">
    <citation type="journal article" date="2017" name="ISME J.">
        <title>Energy and carbon metabolisms in a deep terrestrial subsurface fluid microbial community.</title>
        <authorList>
            <person name="Momper L."/>
            <person name="Jungbluth S.P."/>
            <person name="Lee M.D."/>
            <person name="Amend J.P."/>
        </authorList>
    </citation>
    <scope>NUCLEOTIDE SEQUENCE [LARGE SCALE GENOMIC DNA]</scope>
    <source>
        <strain evidence="3">SURF_5</strain>
    </source>
</reference>
<dbReference type="EMBL" id="QZKU01000064">
    <property type="protein sequence ID" value="RJP21827.1"/>
    <property type="molecule type" value="Genomic_DNA"/>
</dbReference>
<dbReference type="GO" id="GO:0016787">
    <property type="term" value="F:hydrolase activity"/>
    <property type="evidence" value="ECO:0007669"/>
    <property type="project" value="UniProtKB-KW"/>
</dbReference>
<name>A0A3A4NMX5_ABYX5</name>
<sequence>MKIIDMHTHAQDILFSGGSDIEPSYGVLIRLFEWQKFNWPAPHGKSEDPVYRLLRKRIARETQWRNAMANADDLQKEMKENNVSFSVCHPIEPYGSTQELLSHTGKSSCLIPFASVDPRDPKRVERLRTYVEAGCRGLKLHPIIQDFHPESKECFEVIEEFSQYNLPILFHSGRTTYYVPESQAEAFGRLPNYTKIIASFPKVKFILGHMGMFEARTAIEIAQVFENVYLETSFQPVRTVRRAVEKVGGDRVVFGTDWPFGRQRYSLAVALRLTEGDQWLRDRLLWKNAEELIGPIPTL</sequence>
<dbReference type="PANTHER" id="PTHR21240">
    <property type="entry name" value="2-AMINO-3-CARBOXYLMUCONATE-6-SEMIALDEHYDE DECARBOXYLASE"/>
    <property type="match status" value="1"/>
</dbReference>
<dbReference type="PANTHER" id="PTHR21240:SF28">
    <property type="entry name" value="ISO-OROTATE DECARBOXYLASE (EUROFUNG)"/>
    <property type="match status" value="1"/>
</dbReference>
<dbReference type="InterPro" id="IPR032466">
    <property type="entry name" value="Metal_Hydrolase"/>
</dbReference>
<dbReference type="SUPFAM" id="SSF51556">
    <property type="entry name" value="Metallo-dependent hydrolases"/>
    <property type="match status" value="1"/>
</dbReference>
<evidence type="ECO:0000256" key="1">
    <source>
        <dbReference type="ARBA" id="ARBA00023239"/>
    </source>
</evidence>
<dbReference type="Gene3D" id="3.20.20.140">
    <property type="entry name" value="Metal-dependent hydrolases"/>
    <property type="match status" value="1"/>
</dbReference>
<dbReference type="GO" id="GO:0005737">
    <property type="term" value="C:cytoplasm"/>
    <property type="evidence" value="ECO:0007669"/>
    <property type="project" value="TreeGrafter"/>
</dbReference>
<feature type="domain" description="Amidohydrolase-related" evidence="2">
    <location>
        <begin position="4"/>
        <end position="293"/>
    </location>
</feature>
<dbReference type="InterPro" id="IPR006680">
    <property type="entry name" value="Amidohydro-rel"/>
</dbReference>
<comment type="caution">
    <text evidence="3">The sequence shown here is derived from an EMBL/GenBank/DDBJ whole genome shotgun (WGS) entry which is preliminary data.</text>
</comment>
<protein>
    <submittedName>
        <fullName evidence="3">Amidohydrolase</fullName>
    </submittedName>
</protein>
<dbReference type="GO" id="GO:0019748">
    <property type="term" value="P:secondary metabolic process"/>
    <property type="evidence" value="ECO:0007669"/>
    <property type="project" value="TreeGrafter"/>
</dbReference>
<dbReference type="GO" id="GO:0016831">
    <property type="term" value="F:carboxy-lyase activity"/>
    <property type="evidence" value="ECO:0007669"/>
    <property type="project" value="InterPro"/>
</dbReference>
<accession>A0A3A4NMX5</accession>
<evidence type="ECO:0000313" key="3">
    <source>
        <dbReference type="EMBL" id="RJP21827.1"/>
    </source>
</evidence>
<gene>
    <name evidence="3" type="ORF">C4520_09230</name>
</gene>